<name>A0A317YGI3_MAIZE</name>
<dbReference type="Proteomes" id="UP000251960">
    <property type="component" value="Chromosome 1"/>
</dbReference>
<accession>A0A317YGI3</accession>
<dbReference type="Gene3D" id="1.25.10.10">
    <property type="entry name" value="Leucine-rich Repeat Variant"/>
    <property type="match status" value="2"/>
</dbReference>
<dbReference type="EMBL" id="NCVQ01000001">
    <property type="protein sequence ID" value="PWZ57690.1"/>
    <property type="molecule type" value="Genomic_DNA"/>
</dbReference>
<dbReference type="PANTHER" id="PTHR33115">
    <property type="entry name" value="ARM REPEAT SUPERFAMILY PROTEIN"/>
    <property type="match status" value="1"/>
</dbReference>
<protein>
    <recommendedName>
        <fullName evidence="3">ARM repeat superfamily protein</fullName>
    </recommendedName>
</protein>
<sequence>MNGNISYIGYSLKRLWEAALSIALPQNSFRKWSARGLIRVLVFSIVLCPLFALYMFGLFVSPWISVWRLLQQDYGDTAGDSSMANLKPALVVLYSLALLQGVLFYYRAISSLEEQRLLKLVAQAYGLDEDDKARGSISEYLREIRVGCEKDPSFGRGRNLITYAAGLMQSNSPDSYLSGARIIDTLIRLPMSMEENQHKLMDMVGSAPASSGDAMARNLVRFIRTRVPDSVVESQRMLMNNMIGSASSGAIKKFVQMLDCRNQSDSAEIRLRAMRIVAYFAIEIRLSKIPHAIQCISSFLSNSEASHRQHKETIIYILWKLTDDEENLRLMSNTNGLALKIIGMLVDSDGEELHNSNHGTWCSNIALPGMEVIKRFTSVMKRSNSMQLPREILESTDAISTLESMLDCQQCKVEEELQKSVIMVLTQITSMETSLAVGDEVKKRLDQIQKRLILSLIAIFLDGGDGKSSVKKLAGESLVQLSLVHENSATFLGAAGDGRVVDSLTRVVLDKNSEHRRSAADILKHLCSHYTTNDCRFRKLKKTMINHVIPKVLRELLGCSPTAEQPRLPVANLKYPPATPFNFYPPQYTMPLYHDPYDVEEQEALSSLCATVHARLTNQVPDLATSFDQKAAEICREMAMEAMSFSNLVKMAADVVASRRRSWTTTAGAPMLFSDANTDACCIS</sequence>
<comment type="caution">
    <text evidence="2">The sequence shown here is derived from an EMBL/GenBank/DDBJ whole genome shotgun (WGS) entry which is preliminary data.</text>
</comment>
<keyword evidence="1" id="KW-1133">Transmembrane helix</keyword>
<accession>A0A317YIL5</accession>
<evidence type="ECO:0008006" key="3">
    <source>
        <dbReference type="Google" id="ProtNLM"/>
    </source>
</evidence>
<keyword evidence="1" id="KW-0472">Membrane</keyword>
<keyword evidence="1" id="KW-0812">Transmembrane</keyword>
<dbReference type="ExpressionAtlas" id="A0A317YGI3">
    <property type="expression patterns" value="baseline and differential"/>
</dbReference>
<evidence type="ECO:0000256" key="1">
    <source>
        <dbReference type="SAM" id="Phobius"/>
    </source>
</evidence>
<proteinExistence type="predicted"/>
<dbReference type="PANTHER" id="PTHR33115:SF82">
    <property type="entry name" value="OS12G0285100 PROTEIN"/>
    <property type="match status" value="1"/>
</dbReference>
<evidence type="ECO:0000313" key="2">
    <source>
        <dbReference type="EMBL" id="PWZ57690.1"/>
    </source>
</evidence>
<organism evidence="2">
    <name type="scientific">Zea mays</name>
    <name type="common">Maize</name>
    <dbReference type="NCBI Taxonomy" id="4577"/>
    <lineage>
        <taxon>Eukaryota</taxon>
        <taxon>Viridiplantae</taxon>
        <taxon>Streptophyta</taxon>
        <taxon>Embryophyta</taxon>
        <taxon>Tracheophyta</taxon>
        <taxon>Spermatophyta</taxon>
        <taxon>Magnoliopsida</taxon>
        <taxon>Liliopsida</taxon>
        <taxon>Poales</taxon>
        <taxon>Poaceae</taxon>
        <taxon>PACMAD clade</taxon>
        <taxon>Panicoideae</taxon>
        <taxon>Andropogonodae</taxon>
        <taxon>Andropogoneae</taxon>
        <taxon>Tripsacinae</taxon>
        <taxon>Zea</taxon>
    </lineage>
</organism>
<dbReference type="AlphaFoldDB" id="A0A317YGI3"/>
<gene>
    <name evidence="2" type="ORF">Zm00014a_027312</name>
</gene>
<dbReference type="InterPro" id="IPR011989">
    <property type="entry name" value="ARM-like"/>
</dbReference>
<dbReference type="InterPro" id="IPR016024">
    <property type="entry name" value="ARM-type_fold"/>
</dbReference>
<dbReference type="SUPFAM" id="SSF48371">
    <property type="entry name" value="ARM repeat"/>
    <property type="match status" value="1"/>
</dbReference>
<feature type="transmembrane region" description="Helical" evidence="1">
    <location>
        <begin position="40"/>
        <end position="66"/>
    </location>
</feature>
<dbReference type="EMBL" id="NCVQ01000001">
    <property type="protein sequence ID" value="PWZ57691.1"/>
    <property type="molecule type" value="Genomic_DNA"/>
</dbReference>
<reference evidence="2" key="1">
    <citation type="journal article" date="2018" name="Nat. Genet.">
        <title>Extensive intraspecific gene order and gene structural variations between Mo17 and other maize genomes.</title>
        <authorList>
            <person name="Sun S."/>
            <person name="Zhou Y."/>
            <person name="Chen J."/>
            <person name="Shi J."/>
            <person name="Zhao H."/>
            <person name="Zhao H."/>
            <person name="Song W."/>
            <person name="Zhang M."/>
            <person name="Cui Y."/>
            <person name="Dong X."/>
            <person name="Liu H."/>
            <person name="Ma X."/>
            <person name="Jiao Y."/>
            <person name="Wang B."/>
            <person name="Wei X."/>
            <person name="Stein J.C."/>
            <person name="Glaubitz J.C."/>
            <person name="Lu F."/>
            <person name="Yu G."/>
            <person name="Liang C."/>
            <person name="Fengler K."/>
            <person name="Li B."/>
            <person name="Rafalski A."/>
            <person name="Schnable P.S."/>
            <person name="Ware D.H."/>
            <person name="Buckler E.S."/>
            <person name="Lai J."/>
        </authorList>
    </citation>
    <scope>NUCLEOTIDE SEQUENCE [LARGE SCALE GENOMIC DNA]</scope>
    <source>
        <tissue evidence="2">Seedling</tissue>
    </source>
</reference>